<reference evidence="2 3" key="1">
    <citation type="submission" date="2014-10" db="EMBL/GenBank/DDBJ databases">
        <title>Draft genome of anammox bacterium scalindua brodae, obtained using differential coverage binning of sequence data from two enrichment reactors.</title>
        <authorList>
            <person name="Speth D.R."/>
            <person name="Russ L."/>
            <person name="Kartal B."/>
            <person name="Op den Camp H.J."/>
            <person name="Dutilh B.E."/>
            <person name="Jetten M.S."/>
        </authorList>
    </citation>
    <scope>NUCLEOTIDE SEQUENCE [LARGE SCALE GENOMIC DNA]</scope>
    <source>
        <strain evidence="2">RU1</strain>
    </source>
</reference>
<dbReference type="AlphaFoldDB" id="A0A0B0EMS4"/>
<dbReference type="eggNOG" id="COG1216">
    <property type="taxonomic scope" value="Bacteria"/>
</dbReference>
<dbReference type="GO" id="GO:0016757">
    <property type="term" value="F:glycosyltransferase activity"/>
    <property type="evidence" value="ECO:0007669"/>
    <property type="project" value="UniProtKB-KW"/>
</dbReference>
<comment type="caution">
    <text evidence="2">The sequence shown here is derived from an EMBL/GenBank/DDBJ whole genome shotgun (WGS) entry which is preliminary data.</text>
</comment>
<dbReference type="InterPro" id="IPR001173">
    <property type="entry name" value="Glyco_trans_2-like"/>
</dbReference>
<dbReference type="PANTHER" id="PTHR43685:SF3">
    <property type="entry name" value="SLR2126 PROTEIN"/>
    <property type="match status" value="1"/>
</dbReference>
<name>A0A0B0EMS4_9BACT</name>
<accession>A0A0B0EMS4</accession>
<dbReference type="InterPro" id="IPR050834">
    <property type="entry name" value="Glycosyltransf_2"/>
</dbReference>
<dbReference type="Proteomes" id="UP000030652">
    <property type="component" value="Unassembled WGS sequence"/>
</dbReference>
<sequence length="334" mass="38759">MRNCKPLISVVIATYRRCDTLKITLEKLSVQSIAPHDFEVIVVDDGSGDKTSEMVHSMISKMPYTLKYMWHENRGPGYTENRGIQEARSDLLLLIADDIWATPDLLIQHIKMHKENTEESVAVLGNVIQSPDLPATVMHKNWDGFHIHKFKGMREVPGIFFYACNISVKKNFLLENGMFRERKGAAHEDAELGYRLSRHGLKILHNEDALAYHFHEESLERCCKRAYERGLNFDMLSDNIPKPYVFPIYKIATLEAGLKAFLKILPREIVRRCVFNKWSIHKFWLPVLKKAETNRLAELFASSLTYRGTTSFFLREGFKELQASRRRQSENKLR</sequence>
<feature type="domain" description="Glycosyltransferase 2-like" evidence="1">
    <location>
        <begin position="9"/>
        <end position="148"/>
    </location>
</feature>
<protein>
    <submittedName>
        <fullName evidence="2">Family 2 glycosyltransferase SpsQ</fullName>
        <ecNumber evidence="2">2.4.1.-</ecNumber>
    </submittedName>
</protein>
<proteinExistence type="predicted"/>
<dbReference type="EMBL" id="JRYO01000061">
    <property type="protein sequence ID" value="KHE93316.1"/>
    <property type="molecule type" value="Genomic_DNA"/>
</dbReference>
<keyword evidence="2" id="KW-0328">Glycosyltransferase</keyword>
<evidence type="ECO:0000259" key="1">
    <source>
        <dbReference type="Pfam" id="PF00535"/>
    </source>
</evidence>
<evidence type="ECO:0000313" key="2">
    <source>
        <dbReference type="EMBL" id="KHE93316.1"/>
    </source>
</evidence>
<dbReference type="SUPFAM" id="SSF53448">
    <property type="entry name" value="Nucleotide-diphospho-sugar transferases"/>
    <property type="match status" value="1"/>
</dbReference>
<dbReference type="EC" id="2.4.1.-" evidence="2"/>
<evidence type="ECO:0000313" key="3">
    <source>
        <dbReference type="Proteomes" id="UP000030652"/>
    </source>
</evidence>
<organism evidence="2 3">
    <name type="scientific">Candidatus Scalindua brodae</name>
    <dbReference type="NCBI Taxonomy" id="237368"/>
    <lineage>
        <taxon>Bacteria</taxon>
        <taxon>Pseudomonadati</taxon>
        <taxon>Planctomycetota</taxon>
        <taxon>Candidatus Brocadiia</taxon>
        <taxon>Candidatus Brocadiales</taxon>
        <taxon>Candidatus Scalinduaceae</taxon>
        <taxon>Candidatus Scalindua</taxon>
    </lineage>
</organism>
<dbReference type="Gene3D" id="3.90.550.10">
    <property type="entry name" value="Spore Coat Polysaccharide Biosynthesis Protein SpsA, Chain A"/>
    <property type="match status" value="1"/>
</dbReference>
<gene>
    <name evidence="2" type="primary">spsQ_1</name>
    <name evidence="2" type="ORF">SCABRO_00921</name>
</gene>
<dbReference type="PANTHER" id="PTHR43685">
    <property type="entry name" value="GLYCOSYLTRANSFERASE"/>
    <property type="match status" value="1"/>
</dbReference>
<keyword evidence="2" id="KW-0808">Transferase</keyword>
<dbReference type="Pfam" id="PF00535">
    <property type="entry name" value="Glycos_transf_2"/>
    <property type="match status" value="1"/>
</dbReference>
<dbReference type="InterPro" id="IPR029044">
    <property type="entry name" value="Nucleotide-diphossugar_trans"/>
</dbReference>